<dbReference type="InterPro" id="IPR050172">
    <property type="entry name" value="SsuD_RutA_monooxygenase"/>
</dbReference>
<gene>
    <name evidence="6" type="ORF">HRJ34_23240</name>
</gene>
<evidence type="ECO:0000256" key="1">
    <source>
        <dbReference type="ARBA" id="ARBA00022630"/>
    </source>
</evidence>
<dbReference type="EMBL" id="CP059319">
    <property type="protein sequence ID" value="QTH21198.1"/>
    <property type="molecule type" value="Genomic_DNA"/>
</dbReference>
<evidence type="ECO:0000259" key="5">
    <source>
        <dbReference type="Pfam" id="PF00296"/>
    </source>
</evidence>
<dbReference type="Pfam" id="PF00296">
    <property type="entry name" value="Bac_luciferase"/>
    <property type="match status" value="1"/>
</dbReference>
<evidence type="ECO:0000256" key="4">
    <source>
        <dbReference type="ARBA" id="ARBA00023033"/>
    </source>
</evidence>
<reference evidence="6" key="2">
    <citation type="submission" date="2021-04" db="EMBL/GenBank/DDBJ databases">
        <title>Isolation and genomic analysis of the ibuprofen-degrading bacterium Sphingomonas strain MPO218.</title>
        <authorList>
            <person name="Aulestia M."/>
            <person name="Flores A."/>
            <person name="Mangas E.L."/>
            <person name="Perez-Pulido A.J."/>
            <person name="Santero E."/>
            <person name="Camacho E.M."/>
        </authorList>
    </citation>
    <scope>NUCLEOTIDE SEQUENCE</scope>
    <source>
        <strain evidence="6">MPO218</strain>
    </source>
</reference>
<organism evidence="6 7">
    <name type="scientific">Rhizorhabdus wittichii</name>
    <dbReference type="NCBI Taxonomy" id="160791"/>
    <lineage>
        <taxon>Bacteria</taxon>
        <taxon>Pseudomonadati</taxon>
        <taxon>Pseudomonadota</taxon>
        <taxon>Alphaproteobacteria</taxon>
        <taxon>Sphingomonadales</taxon>
        <taxon>Sphingomonadaceae</taxon>
        <taxon>Rhizorhabdus</taxon>
    </lineage>
</organism>
<dbReference type="PANTHER" id="PTHR42847:SF4">
    <property type="entry name" value="ALKANESULFONATE MONOOXYGENASE-RELATED"/>
    <property type="match status" value="1"/>
</dbReference>
<dbReference type="InterPro" id="IPR036661">
    <property type="entry name" value="Luciferase-like_sf"/>
</dbReference>
<dbReference type="AlphaFoldDB" id="A0A975D1J7"/>
<dbReference type="Gene3D" id="3.20.20.30">
    <property type="entry name" value="Luciferase-like domain"/>
    <property type="match status" value="1"/>
</dbReference>
<keyword evidence="2" id="KW-0288">FMN</keyword>
<evidence type="ECO:0000256" key="2">
    <source>
        <dbReference type="ARBA" id="ARBA00022643"/>
    </source>
</evidence>
<keyword evidence="3" id="KW-0560">Oxidoreductase</keyword>
<dbReference type="GO" id="GO:0004497">
    <property type="term" value="F:monooxygenase activity"/>
    <property type="evidence" value="ECO:0007669"/>
    <property type="project" value="UniProtKB-KW"/>
</dbReference>
<dbReference type="SUPFAM" id="SSF51679">
    <property type="entry name" value="Bacterial luciferase-like"/>
    <property type="match status" value="1"/>
</dbReference>
<dbReference type="GO" id="GO:0016705">
    <property type="term" value="F:oxidoreductase activity, acting on paired donors, with incorporation or reduction of molecular oxygen"/>
    <property type="evidence" value="ECO:0007669"/>
    <property type="project" value="InterPro"/>
</dbReference>
<dbReference type="CDD" id="cd01094">
    <property type="entry name" value="Alkanesulfonate_monoxygenase"/>
    <property type="match status" value="1"/>
</dbReference>
<keyword evidence="4" id="KW-0503">Monooxygenase</keyword>
<dbReference type="PANTHER" id="PTHR42847">
    <property type="entry name" value="ALKANESULFONATE MONOOXYGENASE"/>
    <property type="match status" value="1"/>
</dbReference>
<feature type="domain" description="Luciferase-like" evidence="5">
    <location>
        <begin position="40"/>
        <end position="340"/>
    </location>
</feature>
<dbReference type="Proteomes" id="UP000664914">
    <property type="component" value="Chromosome"/>
</dbReference>
<keyword evidence="1" id="KW-0285">Flavoprotein</keyword>
<accession>A0A975D1J7</accession>
<dbReference type="InterPro" id="IPR011251">
    <property type="entry name" value="Luciferase-like_dom"/>
</dbReference>
<dbReference type="RefSeq" id="WP_208632562.1">
    <property type="nucleotide sequence ID" value="NZ_CP059319.1"/>
</dbReference>
<evidence type="ECO:0000256" key="3">
    <source>
        <dbReference type="ARBA" id="ARBA00023002"/>
    </source>
</evidence>
<proteinExistence type="predicted"/>
<evidence type="ECO:0000313" key="7">
    <source>
        <dbReference type="Proteomes" id="UP000664914"/>
    </source>
</evidence>
<protein>
    <submittedName>
        <fullName evidence="6">LLM class flavin-dependent oxidoreductase</fullName>
    </submittedName>
</protein>
<evidence type="ECO:0000313" key="6">
    <source>
        <dbReference type="EMBL" id="QTH21198.1"/>
    </source>
</evidence>
<sequence length="371" mass="40278">MEKGLNAGISATGMVNSPNRFKLAVFGLNVSNGCSITSAEGAFKGDWDEAKALAQQADRLGLEALVSVARWRGFGGAVNFNDRAFDTISWAAGLAAVTERIQLFATVHVPTIHPVRMAKAAATIDHISHGRFGLNIVAGWNAGEIGMFGTPQKGHDERYAVSAEWIGVIRRLWTEDGFDFEGRYYSIPGGHSEPRPVQRPGPIVMCAGASAAGSDFAAAHADCQFINIFGLDGLKERVAGLKRYARETYGREIRIFTTSYVMCRDTEREARDYYDHVVNQKGDWEGARNLVRGMMPNVENAVDDDAMLASLIAGYAGFPLIGTPDQVVAGMRALSEAGIDGVTLSWVDYAEGLDQMERLILPRMRAAGLRV</sequence>
<name>A0A975D1J7_9SPHN</name>
<reference evidence="6" key="1">
    <citation type="submission" date="2020-07" db="EMBL/GenBank/DDBJ databases">
        <authorList>
            <person name="Camacho E."/>
        </authorList>
    </citation>
    <scope>NUCLEOTIDE SEQUENCE</scope>
    <source>
        <strain evidence="6">MPO218</strain>
    </source>
</reference>